<reference evidence="1" key="2">
    <citation type="submission" date="2023-01" db="EMBL/GenBank/DDBJ databases">
        <title>Draft genome sequence of Algimonas porphyrae strain NBRC 108216.</title>
        <authorList>
            <person name="Sun Q."/>
            <person name="Mori K."/>
        </authorList>
    </citation>
    <scope>NUCLEOTIDE SEQUENCE</scope>
    <source>
        <strain evidence="1">NBRC 108216</strain>
    </source>
</reference>
<comment type="caution">
    <text evidence="1">The sequence shown here is derived from an EMBL/GenBank/DDBJ whole genome shotgun (WGS) entry which is preliminary data.</text>
</comment>
<organism evidence="1 2">
    <name type="scientific">Algimonas porphyrae</name>
    <dbReference type="NCBI Taxonomy" id="1128113"/>
    <lineage>
        <taxon>Bacteria</taxon>
        <taxon>Pseudomonadati</taxon>
        <taxon>Pseudomonadota</taxon>
        <taxon>Alphaproteobacteria</taxon>
        <taxon>Maricaulales</taxon>
        <taxon>Robiginitomaculaceae</taxon>
        <taxon>Algimonas</taxon>
    </lineage>
</organism>
<protein>
    <recommendedName>
        <fullName evidence="3">DUF3108 domain-containing protein</fullName>
    </recommendedName>
</protein>
<evidence type="ECO:0000313" key="1">
    <source>
        <dbReference type="EMBL" id="GLQ19608.1"/>
    </source>
</evidence>
<name>A0ABQ5UWE1_9PROT</name>
<dbReference type="Proteomes" id="UP001161390">
    <property type="component" value="Unassembled WGS sequence"/>
</dbReference>
<reference evidence="1" key="1">
    <citation type="journal article" date="2014" name="Int. J. Syst. Evol. Microbiol.">
        <title>Complete genome of a new Firmicutes species belonging to the dominant human colonic microbiota ('Ruminococcus bicirculans') reveals two chromosomes and a selective capacity to utilize plant glucans.</title>
        <authorList>
            <consortium name="NISC Comparative Sequencing Program"/>
            <person name="Wegmann U."/>
            <person name="Louis P."/>
            <person name="Goesmann A."/>
            <person name="Henrissat B."/>
            <person name="Duncan S.H."/>
            <person name="Flint H.J."/>
        </authorList>
    </citation>
    <scope>NUCLEOTIDE SEQUENCE</scope>
    <source>
        <strain evidence="1">NBRC 108216</strain>
    </source>
</reference>
<dbReference type="EMBL" id="BSNJ01000001">
    <property type="protein sequence ID" value="GLQ19608.1"/>
    <property type="molecule type" value="Genomic_DNA"/>
</dbReference>
<evidence type="ECO:0008006" key="3">
    <source>
        <dbReference type="Google" id="ProtNLM"/>
    </source>
</evidence>
<sequence length="241" mass="26966">MRTHQTWRGRIAYTSKKPDRMDEDRGRETFTLHEQTDGTSVLHAHTEIDDAPDVLRDVVASFETDTLAPIDGFSRLSVGGVYEGCGWFQFDAGHARFKGHNSKLGPNSREIALTSRTPWFGHHAIINDGFLGRLFPMDAKPGKISLKQVMMSSPDHRGATGPELFPLDFGIVYEGDETVRVGAGTFEARKFSIVDTAEGLPEEHPPYEMWCAKTPQGFFLQGGVAGYMMTWYELVELDRLP</sequence>
<keyword evidence="2" id="KW-1185">Reference proteome</keyword>
<dbReference type="RefSeq" id="WP_284369407.1">
    <property type="nucleotide sequence ID" value="NZ_BSNJ01000001.1"/>
</dbReference>
<gene>
    <name evidence="1" type="ORF">GCM10007854_05630</name>
</gene>
<proteinExistence type="predicted"/>
<accession>A0ABQ5UWE1</accession>
<evidence type="ECO:0000313" key="2">
    <source>
        <dbReference type="Proteomes" id="UP001161390"/>
    </source>
</evidence>